<dbReference type="InterPro" id="IPR014001">
    <property type="entry name" value="Helicase_ATP-bd"/>
</dbReference>
<evidence type="ECO:0000256" key="8">
    <source>
        <dbReference type="ARBA" id="ARBA00047984"/>
    </source>
</evidence>
<evidence type="ECO:0000256" key="9">
    <source>
        <dbReference type="RuleBase" id="RU000492"/>
    </source>
</evidence>
<gene>
    <name evidence="13" type="ORF">BZA70DRAFT_248074</name>
</gene>
<feature type="domain" description="Helicase ATP-binding" evidence="11">
    <location>
        <begin position="129"/>
        <end position="313"/>
    </location>
</feature>
<feature type="domain" description="Helicase C-terminal" evidence="12">
    <location>
        <begin position="340"/>
        <end position="485"/>
    </location>
</feature>
<feature type="compositionally biased region" description="Basic and acidic residues" evidence="10">
    <location>
        <begin position="513"/>
        <end position="533"/>
    </location>
</feature>
<evidence type="ECO:0000256" key="2">
    <source>
        <dbReference type="ARBA" id="ARBA00022741"/>
    </source>
</evidence>
<dbReference type="InterPro" id="IPR000629">
    <property type="entry name" value="RNA-helicase_DEAD-box_CS"/>
</dbReference>
<dbReference type="Pfam" id="PF00271">
    <property type="entry name" value="Helicase_C"/>
    <property type="match status" value="1"/>
</dbReference>
<dbReference type="GO" id="GO:0004386">
    <property type="term" value="F:helicase activity"/>
    <property type="evidence" value="ECO:0007669"/>
    <property type="project" value="UniProtKB-KW"/>
</dbReference>
<dbReference type="Gene3D" id="3.40.50.300">
    <property type="entry name" value="P-loop containing nucleotide triphosphate hydrolases"/>
    <property type="match status" value="2"/>
</dbReference>
<feature type="region of interest" description="Disordered" evidence="10">
    <location>
        <begin position="15"/>
        <end position="73"/>
    </location>
</feature>
<keyword evidence="14" id="KW-1185">Reference proteome</keyword>
<evidence type="ECO:0000256" key="5">
    <source>
        <dbReference type="ARBA" id="ARBA00022840"/>
    </source>
</evidence>
<evidence type="ECO:0000313" key="14">
    <source>
        <dbReference type="Proteomes" id="UP001498771"/>
    </source>
</evidence>
<protein>
    <recommendedName>
        <fullName evidence="1">RNA helicase</fullName>
        <ecNumber evidence="1">3.6.4.13</ecNumber>
    </recommendedName>
</protein>
<evidence type="ECO:0000259" key="11">
    <source>
        <dbReference type="PROSITE" id="PS51192"/>
    </source>
</evidence>
<evidence type="ECO:0000256" key="7">
    <source>
        <dbReference type="ARBA" id="ARBA00024355"/>
    </source>
</evidence>
<reference evidence="13 14" key="1">
    <citation type="submission" date="2024-03" db="EMBL/GenBank/DDBJ databases">
        <title>Genome-scale model development and genomic sequencing of the oleaginous clade Lipomyces.</title>
        <authorList>
            <consortium name="Lawrence Berkeley National Laboratory"/>
            <person name="Czajka J.J."/>
            <person name="Han Y."/>
            <person name="Kim J."/>
            <person name="Mondo S.J."/>
            <person name="Hofstad B.A."/>
            <person name="Robles A."/>
            <person name="Haridas S."/>
            <person name="Riley R."/>
            <person name="LaButti K."/>
            <person name="Pangilinan J."/>
            <person name="Andreopoulos W."/>
            <person name="Lipzen A."/>
            <person name="Yan J."/>
            <person name="Wang M."/>
            <person name="Ng V."/>
            <person name="Grigoriev I.V."/>
            <person name="Spatafora J.W."/>
            <person name="Magnuson J.K."/>
            <person name="Baker S.E."/>
            <person name="Pomraning K.R."/>
        </authorList>
    </citation>
    <scope>NUCLEOTIDE SEQUENCE [LARGE SCALE GENOMIC DNA]</scope>
    <source>
        <strain evidence="13 14">Phaff 52-87</strain>
    </source>
</reference>
<dbReference type="PANTHER" id="PTHR47959:SF15">
    <property type="entry name" value="RNA HELICASE"/>
    <property type="match status" value="1"/>
</dbReference>
<keyword evidence="6" id="KW-0694">RNA-binding</keyword>
<dbReference type="InterPro" id="IPR050079">
    <property type="entry name" value="DEAD_box_RNA_helicase"/>
</dbReference>
<dbReference type="RefSeq" id="XP_064767977.1">
    <property type="nucleotide sequence ID" value="XM_064910659.1"/>
</dbReference>
<evidence type="ECO:0000256" key="3">
    <source>
        <dbReference type="ARBA" id="ARBA00022801"/>
    </source>
</evidence>
<proteinExistence type="inferred from homology"/>
<dbReference type="PANTHER" id="PTHR47959">
    <property type="entry name" value="ATP-DEPENDENT RNA HELICASE RHLE-RELATED"/>
    <property type="match status" value="1"/>
</dbReference>
<dbReference type="SMART" id="SM00487">
    <property type="entry name" value="DEXDc"/>
    <property type="match status" value="1"/>
</dbReference>
<comment type="catalytic activity">
    <reaction evidence="8">
        <text>ATP + H2O = ADP + phosphate + H(+)</text>
        <dbReference type="Rhea" id="RHEA:13065"/>
        <dbReference type="ChEBI" id="CHEBI:15377"/>
        <dbReference type="ChEBI" id="CHEBI:15378"/>
        <dbReference type="ChEBI" id="CHEBI:30616"/>
        <dbReference type="ChEBI" id="CHEBI:43474"/>
        <dbReference type="ChEBI" id="CHEBI:456216"/>
        <dbReference type="EC" id="3.6.4.13"/>
    </reaction>
</comment>
<evidence type="ECO:0000259" key="12">
    <source>
        <dbReference type="PROSITE" id="PS51194"/>
    </source>
</evidence>
<keyword evidence="5 9" id="KW-0067">ATP-binding</keyword>
<dbReference type="PROSITE" id="PS51192">
    <property type="entry name" value="HELICASE_ATP_BIND_1"/>
    <property type="match status" value="1"/>
</dbReference>
<evidence type="ECO:0000256" key="4">
    <source>
        <dbReference type="ARBA" id="ARBA00022806"/>
    </source>
</evidence>
<dbReference type="InterPro" id="IPR011545">
    <property type="entry name" value="DEAD/DEAH_box_helicase_dom"/>
</dbReference>
<keyword evidence="2 9" id="KW-0547">Nucleotide-binding</keyword>
<keyword evidence="3 9" id="KW-0378">Hydrolase</keyword>
<evidence type="ECO:0000256" key="6">
    <source>
        <dbReference type="ARBA" id="ARBA00022884"/>
    </source>
</evidence>
<dbReference type="SUPFAM" id="SSF52540">
    <property type="entry name" value="P-loop containing nucleoside triphosphate hydrolases"/>
    <property type="match status" value="1"/>
</dbReference>
<dbReference type="PROSITE" id="PS51194">
    <property type="entry name" value="HELICASE_CTER"/>
    <property type="match status" value="1"/>
</dbReference>
<dbReference type="InterPro" id="IPR027417">
    <property type="entry name" value="P-loop_NTPase"/>
</dbReference>
<name>A0ABR1F523_9ASCO</name>
<dbReference type="PROSITE" id="PS00039">
    <property type="entry name" value="DEAD_ATP_HELICASE"/>
    <property type="match status" value="1"/>
</dbReference>
<feature type="compositionally biased region" description="Basic residues" evidence="10">
    <location>
        <begin position="534"/>
        <end position="544"/>
    </location>
</feature>
<dbReference type="CDD" id="cd18787">
    <property type="entry name" value="SF2_C_DEAD"/>
    <property type="match status" value="1"/>
</dbReference>
<comment type="similarity">
    <text evidence="7">Belongs to the DEAD box helicase family. DDX52/ROK1 subfamily.</text>
</comment>
<dbReference type="SMART" id="SM00490">
    <property type="entry name" value="HELICc"/>
    <property type="match status" value="1"/>
</dbReference>
<dbReference type="EMBL" id="JBBJBU010000006">
    <property type="protein sequence ID" value="KAK7204944.1"/>
    <property type="molecule type" value="Genomic_DNA"/>
</dbReference>
<keyword evidence="4 9" id="KW-0347">Helicase</keyword>
<organism evidence="13 14">
    <name type="scientific">Myxozyma melibiosi</name>
    <dbReference type="NCBI Taxonomy" id="54550"/>
    <lineage>
        <taxon>Eukaryota</taxon>
        <taxon>Fungi</taxon>
        <taxon>Dikarya</taxon>
        <taxon>Ascomycota</taxon>
        <taxon>Saccharomycotina</taxon>
        <taxon>Lipomycetes</taxon>
        <taxon>Lipomycetales</taxon>
        <taxon>Lipomycetaceae</taxon>
        <taxon>Myxozyma</taxon>
    </lineage>
</organism>
<sequence length="560" mass="62626">MDFFRLLSRGAKLDHDSEIFTKKQEKKADDSERIVRELDFFHTKTPSHEHDDNKSKKQKNKADEDDTDQKPKFAKIESTIPYRKSNIKGSDVPQPLTTFEELGPRFGLSEQLLSRIRFATPTQIQAEAIPGILHDRDILACAPTGSGKTLAYVLPLVELIRKVNENEKSSSAGMIKGLILVPTKELATQVLEQFTILTASGRAGVKANVLSKSLLARLTSDSSDRPRPGDVLIATPLRLVRALNVIGLDSLRHLVLDEADRLFDTTFAEQTDQILATIAKTRQSSLQKTFLSATMPSSIETMALNLMVDPLRIFISPGRAAATVDQKLVFAGSESGKLVAIRQMVKGGELPPPVLIFVQSVERANALMHELVYDGVNVDVIHGERTESQRKAVVEKFKKAQVWVLICTDVFARGIDVHGVNVVINYDVPQSAQAYIHRIGRTGRAGRTGKAVTFFTKEDVEAVKIVVNVMRESGCEVQEWMTRMGKADKQMKKQLKRKPAERDEIGTQQKKLKAVEKKHMKAERDKREEAKRKKEEKKRRKKKVAAAAASSDKEDEEEED</sequence>
<evidence type="ECO:0000256" key="1">
    <source>
        <dbReference type="ARBA" id="ARBA00012552"/>
    </source>
</evidence>
<evidence type="ECO:0000256" key="10">
    <source>
        <dbReference type="SAM" id="MobiDB-lite"/>
    </source>
</evidence>
<dbReference type="InterPro" id="IPR001650">
    <property type="entry name" value="Helicase_C-like"/>
</dbReference>
<dbReference type="EC" id="3.6.4.13" evidence="1"/>
<dbReference type="Proteomes" id="UP001498771">
    <property type="component" value="Unassembled WGS sequence"/>
</dbReference>
<accession>A0ABR1F523</accession>
<feature type="region of interest" description="Disordered" evidence="10">
    <location>
        <begin position="487"/>
        <end position="560"/>
    </location>
</feature>
<feature type="compositionally biased region" description="Basic and acidic residues" evidence="10">
    <location>
        <begin position="15"/>
        <end position="55"/>
    </location>
</feature>
<comment type="caution">
    <text evidence="13">The sequence shown here is derived from an EMBL/GenBank/DDBJ whole genome shotgun (WGS) entry which is preliminary data.</text>
</comment>
<dbReference type="GeneID" id="90036171"/>
<evidence type="ECO:0000313" key="13">
    <source>
        <dbReference type="EMBL" id="KAK7204944.1"/>
    </source>
</evidence>
<dbReference type="Pfam" id="PF00270">
    <property type="entry name" value="DEAD"/>
    <property type="match status" value="1"/>
</dbReference>